<dbReference type="GO" id="GO:0004842">
    <property type="term" value="F:ubiquitin-protein transferase activity"/>
    <property type="evidence" value="ECO:0007669"/>
    <property type="project" value="TreeGrafter"/>
</dbReference>
<proteinExistence type="predicted"/>
<dbReference type="InterPro" id="IPR002110">
    <property type="entry name" value="Ankyrin_rpt"/>
</dbReference>
<evidence type="ECO:0000259" key="6">
    <source>
        <dbReference type="SMART" id="SM00429"/>
    </source>
</evidence>
<dbReference type="Pfam" id="PF13857">
    <property type="entry name" value="Ank_5"/>
    <property type="match status" value="1"/>
</dbReference>
<keyword evidence="5" id="KW-1133">Transmembrane helix</keyword>
<dbReference type="SUPFAM" id="SSF81296">
    <property type="entry name" value="E set domains"/>
    <property type="match status" value="1"/>
</dbReference>
<dbReference type="GeneID" id="18254870"/>
<feature type="region of interest" description="Disordered" evidence="4">
    <location>
        <begin position="1047"/>
        <end position="1125"/>
    </location>
</feature>
<evidence type="ECO:0000313" key="7">
    <source>
        <dbReference type="EMBL" id="EGS23170.1"/>
    </source>
</evidence>
<reference evidence="7 8" key="1">
    <citation type="journal article" date="2011" name="Cell">
        <title>Insight into structure and assembly of the nuclear pore complex by utilizing the genome of a eukaryotic thermophile.</title>
        <authorList>
            <person name="Amlacher S."/>
            <person name="Sarges P."/>
            <person name="Flemming D."/>
            <person name="van Noort V."/>
            <person name="Kunze R."/>
            <person name="Devos D.P."/>
            <person name="Arumugam M."/>
            <person name="Bork P."/>
            <person name="Hurt E."/>
        </authorList>
    </citation>
    <scope>NUCLEOTIDE SEQUENCE [LARGE SCALE GENOMIC DNA]</scope>
    <source>
        <strain evidence="8">DSM 1495 / CBS 144.50 / IMI 039719</strain>
    </source>
</reference>
<keyword evidence="5" id="KW-0812">Transmembrane</keyword>
<dbReference type="InterPro" id="IPR013783">
    <property type="entry name" value="Ig-like_fold"/>
</dbReference>
<dbReference type="Pfam" id="PF25603">
    <property type="entry name" value="SPT23_MGA2_DBD"/>
    <property type="match status" value="2"/>
</dbReference>
<dbReference type="STRING" id="759272.G0S009"/>
<feature type="compositionally biased region" description="Acidic residues" evidence="4">
    <location>
        <begin position="1292"/>
        <end position="1302"/>
    </location>
</feature>
<feature type="compositionally biased region" description="Low complexity" evidence="4">
    <location>
        <begin position="1053"/>
        <end position="1066"/>
    </location>
</feature>
<feature type="compositionally biased region" description="Polar residues" evidence="4">
    <location>
        <begin position="133"/>
        <end position="146"/>
    </location>
</feature>
<dbReference type="RefSeq" id="XP_006691361.1">
    <property type="nucleotide sequence ID" value="XM_006691298.1"/>
</dbReference>
<evidence type="ECO:0000256" key="1">
    <source>
        <dbReference type="ARBA" id="ARBA00022737"/>
    </source>
</evidence>
<evidence type="ECO:0000256" key="2">
    <source>
        <dbReference type="ARBA" id="ARBA00023043"/>
    </source>
</evidence>
<dbReference type="Gene3D" id="1.25.40.20">
    <property type="entry name" value="Ankyrin repeat-containing domain"/>
    <property type="match status" value="1"/>
</dbReference>
<feature type="transmembrane region" description="Helical" evidence="5">
    <location>
        <begin position="1342"/>
        <end position="1363"/>
    </location>
</feature>
<feature type="region of interest" description="Disordered" evidence="4">
    <location>
        <begin position="1201"/>
        <end position="1243"/>
    </location>
</feature>
<dbReference type="PROSITE" id="PS50088">
    <property type="entry name" value="ANK_REPEAT"/>
    <property type="match status" value="2"/>
</dbReference>
<feature type="repeat" description="ANK" evidence="3">
    <location>
        <begin position="937"/>
        <end position="969"/>
    </location>
</feature>
<accession>G0S009</accession>
<evidence type="ECO:0000256" key="4">
    <source>
        <dbReference type="SAM" id="MobiDB-lite"/>
    </source>
</evidence>
<dbReference type="PANTHER" id="PTHR24171">
    <property type="entry name" value="ANKYRIN REPEAT DOMAIN-CONTAINING PROTEIN 39-RELATED"/>
    <property type="match status" value="1"/>
</dbReference>
<dbReference type="PROSITE" id="PS50297">
    <property type="entry name" value="ANK_REP_REGION"/>
    <property type="match status" value="2"/>
</dbReference>
<dbReference type="SUPFAM" id="SSF48403">
    <property type="entry name" value="Ankyrin repeat"/>
    <property type="match status" value="1"/>
</dbReference>
<dbReference type="InterPro" id="IPR036770">
    <property type="entry name" value="Ankyrin_rpt-contain_sf"/>
</dbReference>
<feature type="region of interest" description="Disordered" evidence="4">
    <location>
        <begin position="133"/>
        <end position="152"/>
    </location>
</feature>
<evidence type="ECO:0000256" key="3">
    <source>
        <dbReference type="PROSITE-ProRule" id="PRU00023"/>
    </source>
</evidence>
<dbReference type="Gene3D" id="2.60.40.10">
    <property type="entry name" value="Immunoglobulins"/>
    <property type="match status" value="1"/>
</dbReference>
<feature type="compositionally biased region" description="Low complexity" evidence="4">
    <location>
        <begin position="88"/>
        <end position="98"/>
    </location>
</feature>
<name>G0S009_CHATD</name>
<dbReference type="InterPro" id="IPR002909">
    <property type="entry name" value="IPT_dom"/>
</dbReference>
<organism evidence="8">
    <name type="scientific">Chaetomium thermophilum (strain DSM 1495 / CBS 144.50 / IMI 039719)</name>
    <name type="common">Thermochaetoides thermophila</name>
    <dbReference type="NCBI Taxonomy" id="759272"/>
    <lineage>
        <taxon>Eukaryota</taxon>
        <taxon>Fungi</taxon>
        <taxon>Dikarya</taxon>
        <taxon>Ascomycota</taxon>
        <taxon>Pezizomycotina</taxon>
        <taxon>Sordariomycetes</taxon>
        <taxon>Sordariomycetidae</taxon>
        <taxon>Sordariales</taxon>
        <taxon>Chaetomiaceae</taxon>
        <taxon>Thermochaetoides</taxon>
    </lineage>
</organism>
<keyword evidence="8" id="KW-1185">Reference proteome</keyword>
<keyword evidence="5" id="KW-0472">Membrane</keyword>
<feature type="compositionally biased region" description="Low complexity" evidence="4">
    <location>
        <begin position="1278"/>
        <end position="1289"/>
    </location>
</feature>
<feature type="repeat" description="ANK" evidence="3">
    <location>
        <begin position="970"/>
        <end position="1002"/>
    </location>
</feature>
<dbReference type="InterPro" id="IPR057962">
    <property type="entry name" value="SPT23_MGA2_DBD"/>
</dbReference>
<feature type="region of interest" description="Disordered" evidence="4">
    <location>
        <begin position="634"/>
        <end position="669"/>
    </location>
</feature>
<dbReference type="OMA" id="HPMMRRI"/>
<dbReference type="SMART" id="SM00429">
    <property type="entry name" value="IPT"/>
    <property type="match status" value="1"/>
</dbReference>
<dbReference type="Proteomes" id="UP000008066">
    <property type="component" value="Unassembled WGS sequence"/>
</dbReference>
<feature type="compositionally biased region" description="Pro residues" evidence="4">
    <location>
        <begin position="654"/>
        <end position="663"/>
    </location>
</feature>
<gene>
    <name evidence="7" type="ORF">CTHT_0008320</name>
</gene>
<evidence type="ECO:0000256" key="5">
    <source>
        <dbReference type="SAM" id="Phobius"/>
    </source>
</evidence>
<dbReference type="PANTHER" id="PTHR24171:SF8">
    <property type="entry name" value="BRCA1-ASSOCIATED RING DOMAIN PROTEIN 1"/>
    <property type="match status" value="1"/>
</dbReference>
<dbReference type="EMBL" id="GL988037">
    <property type="protein sequence ID" value="EGS23170.1"/>
    <property type="molecule type" value="Genomic_DNA"/>
</dbReference>
<dbReference type="InterPro" id="IPR014756">
    <property type="entry name" value="Ig_E-set"/>
</dbReference>
<keyword evidence="1" id="KW-0677">Repeat</keyword>
<evidence type="ECO:0000313" key="8">
    <source>
        <dbReference type="Proteomes" id="UP000008066"/>
    </source>
</evidence>
<protein>
    <submittedName>
        <fullName evidence="7">Suppressor protein spt23-like protein</fullName>
    </submittedName>
</protein>
<dbReference type="SMART" id="SM00248">
    <property type="entry name" value="ANK"/>
    <property type="match status" value="2"/>
</dbReference>
<dbReference type="OrthoDB" id="71307at2759"/>
<keyword evidence="2 3" id="KW-0040">ANK repeat</keyword>
<dbReference type="GO" id="GO:0085020">
    <property type="term" value="P:protein K6-linked ubiquitination"/>
    <property type="evidence" value="ECO:0007669"/>
    <property type="project" value="TreeGrafter"/>
</dbReference>
<feature type="region of interest" description="Disordered" evidence="4">
    <location>
        <begin position="28"/>
        <end position="106"/>
    </location>
</feature>
<dbReference type="Pfam" id="PF01833">
    <property type="entry name" value="TIG"/>
    <property type="match status" value="1"/>
</dbReference>
<feature type="region of interest" description="Disordered" evidence="4">
    <location>
        <begin position="1278"/>
        <end position="1302"/>
    </location>
</feature>
<dbReference type="HOGENOM" id="CLU_002768_0_0_1"/>
<feature type="compositionally biased region" description="Polar residues" evidence="4">
    <location>
        <begin position="542"/>
        <end position="557"/>
    </location>
</feature>
<dbReference type="CDD" id="cd00102">
    <property type="entry name" value="IPT"/>
    <property type="match status" value="1"/>
</dbReference>
<feature type="domain" description="IPT/TIG" evidence="6">
    <location>
        <begin position="763"/>
        <end position="848"/>
    </location>
</feature>
<feature type="region of interest" description="Disordered" evidence="4">
    <location>
        <begin position="512"/>
        <end position="617"/>
    </location>
</feature>
<sequence>MPDPDFESQFDLEFNAGMLAGHHHTNEFIFDSDEGSPLPNRPASPGLDCGQVMNGTPEDYGSPSEALGLTSNTSSPHDSMFDSESSKRTSSTASTKYTFGDMSMDDNGSNNMKLDWNLTDDDFAAMMQPSFNMQASSSAPAQQDVRSPTDSPSPFTFSPDATNMQDAATISKASPQSDAGLSFQTACEDGVGAFTFRSPGPSMPSDVSTAPGASSFSPAALCLRPSQSIQSPPKYEFRGAQQPAAPIAPTMATFPGMHIFSAGPVSSSHSFYQDAMRIPIGRSYEHDQYGPGPYRLEVDANNSKSRVETQIQIRLRLSHLPPGVTKLHLPKHTISKTKLWAKPPAQPSPDMLELHTVLVCTSAMQVQKQKEAALQRAKAAARLVRAPPPPPNGEEEELKPQDGGEVKICEQCIGRERKRAGRKKLKNPEDELAWISDEHRRVIVFNTHEVKDWVLQNPPECGSRPFFQVEAPMRIACYCRHHAEKLGFRIIFTLTDHRGEIIAQTLSPSIMITDDHKNTSPKPQPGSRIRKLSPTRDEIPTQGVNGLTPSLESSPSLDLQAARRSSAGVPPMSTTSLETPQQQPVLAAAAQAARPISRPPSPSLAGGPAKRRKANKSVKIPGDVTMTRLDTAVPSGHRLHPSISSTGPLTPATSPFPPTPPATLPQTSDMSLFGSTAAPTETMPNPFGSASQTPGTGNSQLLLPNLSRSSSFANMNIPMFGAPGPARPNPVSSPNATRPVQATAGAAPPAPIIGQPRPQPQAQPVIFKVIPGEGPIAGGIEVTLMGQGFYNGMHVMFGDRQAPATTFWSSESLVCLLPPAAQAGMVPVTLKEQNPQMQNVATQWFRYVDDTEQQLLRTALMILGNKMTGGYENVADFARRIIKESGMSLPTGTTEMGAEGTTTRAIDSFENHLLKVLELMDITNTARKPRLNLRRSTGHTMLHLACILGLHRFVAGLLARGANPDLRDKGGYTALHLAALHDRPEIVRILINHGADTTLRTLSGLTAADVARSRECLRLILRFEQHKRTQSGSVPHSRIGSVTSLRSLRQEAMESSESEASPSTSSDEPKSEDDGIVFSDDSSSELATGRAVSDESGLRMRRGRSNVNTPREKSPAARPRRRGTEGAFGLPAAAMNLIKEQVAVHFQQLQQMMVPGLQYLPQFPQLPQFSQFSYLPQMPNMPPLPEYQAAVLQRLAAMIGAARPGPDQPGEPTTKSREASWGSSADADVQTPPPAYDELFPDQAGNSALDTKRASVAQAAADAVADAKCAAMFDQPVTSATTSTTTAADQRAEEDDDADDSASQELPVLLHVGRKSAITREQQVTLRRAHARNRKKLAWDRNLFLIWIPLLVLMVCVMIYHGLHGFMGTAPGWRPPVILPDALVAGKESQGNIANPALDVGTVADLRAPQMQEQHEAVPILNV</sequence>
<dbReference type="KEGG" id="cthr:CTHT_0008320"/>
<dbReference type="eggNOG" id="KOG3836">
    <property type="taxonomic scope" value="Eukaryota"/>
</dbReference>
<feature type="compositionally biased region" description="Low complexity" evidence="4">
    <location>
        <begin position="580"/>
        <end position="596"/>
    </location>
</feature>